<feature type="region of interest" description="Disordered" evidence="1">
    <location>
        <begin position="65"/>
        <end position="115"/>
    </location>
</feature>
<reference evidence="2" key="1">
    <citation type="submission" date="2024-06" db="EMBL/GenBank/DDBJ databases">
        <authorList>
            <person name="Liu X."/>
            <person name="Lenzi L."/>
            <person name="Haldenby T S."/>
            <person name="Uol C."/>
        </authorList>
    </citation>
    <scope>NUCLEOTIDE SEQUENCE</scope>
</reference>
<accession>A0AAV2TFQ7</accession>
<dbReference type="AlphaFoldDB" id="A0AAV2TFQ7"/>
<evidence type="ECO:0000256" key="1">
    <source>
        <dbReference type="SAM" id="MobiDB-lite"/>
    </source>
</evidence>
<dbReference type="EMBL" id="CAXLJL010000256">
    <property type="protein sequence ID" value="CAL5135285.1"/>
    <property type="molecule type" value="Genomic_DNA"/>
</dbReference>
<evidence type="ECO:0000313" key="2">
    <source>
        <dbReference type="EMBL" id="CAL5135285.1"/>
    </source>
</evidence>
<proteinExistence type="predicted"/>
<organism evidence="2 3">
    <name type="scientific">Calicophoron daubneyi</name>
    <name type="common">Rumen fluke</name>
    <name type="synonym">Paramphistomum daubneyi</name>
    <dbReference type="NCBI Taxonomy" id="300641"/>
    <lineage>
        <taxon>Eukaryota</taxon>
        <taxon>Metazoa</taxon>
        <taxon>Spiralia</taxon>
        <taxon>Lophotrochozoa</taxon>
        <taxon>Platyhelminthes</taxon>
        <taxon>Trematoda</taxon>
        <taxon>Digenea</taxon>
        <taxon>Plagiorchiida</taxon>
        <taxon>Pronocephalata</taxon>
        <taxon>Paramphistomoidea</taxon>
        <taxon>Paramphistomidae</taxon>
        <taxon>Calicophoron</taxon>
    </lineage>
</organism>
<sequence length="356" mass="38513">MMSQTAEGVSSDSLQDRYKMLKSLFKQQIMINETLKLELSKINVLYQKVAQERNLLLNELLDHHSSCSASSPKDSTANDLKFPVPKSATKKHPDDQPVSLPKKPRMEPSNEVKPSSEALIVQNMSPKIAAHTLSIDSERCELNDRDSKESVFSYVPQTKTPVVTQSTATVGQQRNPTSRLQHLASQLNISSNWQSSPGSPPSITVSTPIPQIAHISPSSNLQSSQRSARPTLVTSSTVPPAASVPFVPFSSQRALSPGTQSVKYLPTTNRNNTKPAALVARANPSTTLLSASGFTVTCTANNIGVPKVSSQVQPQNTLRVACGAAPNQRILIQSANGTPRPRVSAQTQLSNINEYQ</sequence>
<gene>
    <name evidence="2" type="ORF">CDAUBV1_LOCUS9454</name>
</gene>
<evidence type="ECO:0000313" key="3">
    <source>
        <dbReference type="Proteomes" id="UP001497525"/>
    </source>
</evidence>
<feature type="compositionally biased region" description="Polar residues" evidence="1">
    <location>
        <begin position="66"/>
        <end position="78"/>
    </location>
</feature>
<comment type="caution">
    <text evidence="2">The sequence shown here is derived from an EMBL/GenBank/DDBJ whole genome shotgun (WGS) entry which is preliminary data.</text>
</comment>
<protein>
    <submittedName>
        <fullName evidence="2">Uncharacterized protein</fullName>
    </submittedName>
</protein>
<name>A0AAV2TFQ7_CALDB</name>
<dbReference type="Proteomes" id="UP001497525">
    <property type="component" value="Unassembled WGS sequence"/>
</dbReference>
<feature type="region of interest" description="Disordered" evidence="1">
    <location>
        <begin position="337"/>
        <end position="356"/>
    </location>
</feature>
<feature type="compositionally biased region" description="Polar residues" evidence="1">
    <location>
        <begin position="344"/>
        <end position="356"/>
    </location>
</feature>
<feature type="region of interest" description="Disordered" evidence="1">
    <location>
        <begin position="214"/>
        <end position="237"/>
    </location>
</feature>